<feature type="region of interest" description="Disordered" evidence="1">
    <location>
        <begin position="141"/>
        <end position="173"/>
    </location>
</feature>
<dbReference type="RefSeq" id="XP_037143188.1">
    <property type="nucleotide sequence ID" value="XM_037287293.1"/>
</dbReference>
<accession>A0A7H9AYH5</accession>
<protein>
    <submittedName>
        <fullName evidence="2">Uncharacterized protein</fullName>
    </submittedName>
</protein>
<keyword evidence="3" id="KW-1185">Reference proteome</keyword>
<dbReference type="AlphaFoldDB" id="A0A7H9AYH5"/>
<feature type="compositionally biased region" description="Polar residues" evidence="1">
    <location>
        <begin position="145"/>
        <end position="158"/>
    </location>
</feature>
<evidence type="ECO:0000313" key="2">
    <source>
        <dbReference type="EMBL" id="QLG71460.1"/>
    </source>
</evidence>
<dbReference type="KEGG" id="zmk:HG535_0B05020"/>
<dbReference type="OrthoDB" id="4035717at2759"/>
<sequence>MERAFALEQEHVQAYNELLRTLDTLYLLNNDLGTVTPEMKKTLEIRRQLQVNLEKSASILRTIERVAARVDEDGNEIPQRVSTEDILADRLVKVMQENYEIDYKVKESLALEQQLATELREEKVKYLNSVQQYRQVCAHVKHQSGPKSDNASLSANSTDESHQSRQGDQVDKAGQVDEVDEVDEQIIINQNETLRQLLLALKIHAGYDPFI</sequence>
<dbReference type="InterPro" id="IPR048744">
    <property type="entry name" value="MCM16"/>
</dbReference>
<dbReference type="EMBL" id="CP058605">
    <property type="protein sequence ID" value="QLG71460.1"/>
    <property type="molecule type" value="Genomic_DNA"/>
</dbReference>
<evidence type="ECO:0000313" key="3">
    <source>
        <dbReference type="Proteomes" id="UP000509704"/>
    </source>
</evidence>
<gene>
    <name evidence="2" type="ORF">HG535_0B05020</name>
</gene>
<name>A0A7H9AYH5_ZYGMR</name>
<organism evidence="2 3">
    <name type="scientific">Zygotorulaspora mrakii</name>
    <name type="common">Zygosaccharomyces mrakii</name>
    <dbReference type="NCBI Taxonomy" id="42260"/>
    <lineage>
        <taxon>Eukaryota</taxon>
        <taxon>Fungi</taxon>
        <taxon>Dikarya</taxon>
        <taxon>Ascomycota</taxon>
        <taxon>Saccharomycotina</taxon>
        <taxon>Saccharomycetes</taxon>
        <taxon>Saccharomycetales</taxon>
        <taxon>Saccharomycetaceae</taxon>
        <taxon>Zygotorulaspora</taxon>
    </lineage>
</organism>
<dbReference type="Proteomes" id="UP000509704">
    <property type="component" value="Chromosome 2"/>
</dbReference>
<reference evidence="2 3" key="1">
    <citation type="submission" date="2020-07" db="EMBL/GenBank/DDBJ databases">
        <title>The yeast mating-type switching endonuclease HO is a domesticated member of an unorthodox homing genetic element family.</title>
        <authorList>
            <person name="Coughlan A.Y."/>
            <person name="Lombardi L."/>
            <person name="Braun-Galleani S."/>
            <person name="Martos A.R."/>
            <person name="Galeote V."/>
            <person name="Bigey F."/>
            <person name="Dequin S."/>
            <person name="Byrne K.P."/>
            <person name="Wolfe K.H."/>
        </authorList>
    </citation>
    <scope>NUCLEOTIDE SEQUENCE [LARGE SCALE GENOMIC DNA]</scope>
    <source>
        <strain evidence="2 3">NRRL Y-6702</strain>
    </source>
</reference>
<feature type="compositionally biased region" description="Basic and acidic residues" evidence="1">
    <location>
        <begin position="159"/>
        <end position="173"/>
    </location>
</feature>
<proteinExistence type="predicted"/>
<evidence type="ECO:0000256" key="1">
    <source>
        <dbReference type="SAM" id="MobiDB-lite"/>
    </source>
</evidence>
<dbReference type="Pfam" id="PF20993">
    <property type="entry name" value="CENPH"/>
    <property type="match status" value="1"/>
</dbReference>
<dbReference type="GeneID" id="59235121"/>